<dbReference type="GO" id="GO:0070198">
    <property type="term" value="P:protein localization to chromosome, telomeric region"/>
    <property type="evidence" value="ECO:0007669"/>
    <property type="project" value="TreeGrafter"/>
</dbReference>
<dbReference type="InterPro" id="IPR017930">
    <property type="entry name" value="Myb_dom"/>
</dbReference>
<dbReference type="GeneID" id="114433269"/>
<keyword evidence="4" id="KW-1185">Reference proteome</keyword>
<dbReference type="GO" id="GO:0003720">
    <property type="term" value="F:telomerase activity"/>
    <property type="evidence" value="ECO:0007669"/>
    <property type="project" value="TreeGrafter"/>
</dbReference>
<dbReference type="InterPro" id="IPR009057">
    <property type="entry name" value="Homeodomain-like_sf"/>
</dbReference>
<protein>
    <submittedName>
        <fullName evidence="5">Telomeric repeat binding factor a</fullName>
    </submittedName>
</protein>
<feature type="compositionally biased region" description="Polar residues" evidence="1">
    <location>
        <begin position="442"/>
        <end position="460"/>
    </location>
</feature>
<dbReference type="PROSITE" id="PS50090">
    <property type="entry name" value="MYB_LIKE"/>
    <property type="match status" value="1"/>
</dbReference>
<feature type="compositionally biased region" description="Basic and acidic residues" evidence="1">
    <location>
        <begin position="486"/>
        <end position="497"/>
    </location>
</feature>
<dbReference type="SMART" id="SM00717">
    <property type="entry name" value="SANT"/>
    <property type="match status" value="1"/>
</dbReference>
<dbReference type="OrthoDB" id="608866at2759"/>
<evidence type="ECO:0000313" key="5">
    <source>
        <dbReference type="RefSeq" id="XP_028257547.1"/>
    </source>
</evidence>
<dbReference type="Gene3D" id="1.10.10.60">
    <property type="entry name" value="Homeodomain-like"/>
    <property type="match status" value="1"/>
</dbReference>
<dbReference type="CDD" id="cd11660">
    <property type="entry name" value="SANT_TRF"/>
    <property type="match status" value="1"/>
</dbReference>
<dbReference type="InterPro" id="IPR030657">
    <property type="entry name" value="TERF2"/>
</dbReference>
<evidence type="ECO:0000259" key="3">
    <source>
        <dbReference type="PROSITE" id="PS51294"/>
    </source>
</evidence>
<dbReference type="PANTHER" id="PTHR46833">
    <property type="entry name" value="TELOMERIC REPEAT-BINDING FACTOR 2 TERF2"/>
    <property type="match status" value="1"/>
</dbReference>
<proteinExistence type="predicted"/>
<dbReference type="GO" id="GO:0032208">
    <property type="term" value="P:negative regulation of telomere maintenance via recombination"/>
    <property type="evidence" value="ECO:0007669"/>
    <property type="project" value="TreeGrafter"/>
</dbReference>
<dbReference type="GO" id="GO:0031848">
    <property type="term" value="P:protection from non-homologous end joining at telomere"/>
    <property type="evidence" value="ECO:0007669"/>
    <property type="project" value="InterPro"/>
</dbReference>
<dbReference type="CTD" id="192316"/>
<dbReference type="GO" id="GO:0003691">
    <property type="term" value="F:double-stranded telomeric DNA binding"/>
    <property type="evidence" value="ECO:0007669"/>
    <property type="project" value="TreeGrafter"/>
</dbReference>
<dbReference type="GO" id="GO:0070187">
    <property type="term" value="C:shelterin complex"/>
    <property type="evidence" value="ECO:0007669"/>
    <property type="project" value="TreeGrafter"/>
</dbReference>
<feature type="domain" description="Myb-like" evidence="2">
    <location>
        <begin position="512"/>
        <end position="565"/>
    </location>
</feature>
<organism evidence="4 5">
    <name type="scientific">Parambassis ranga</name>
    <name type="common">Indian glassy fish</name>
    <dbReference type="NCBI Taxonomy" id="210632"/>
    <lineage>
        <taxon>Eukaryota</taxon>
        <taxon>Metazoa</taxon>
        <taxon>Chordata</taxon>
        <taxon>Craniata</taxon>
        <taxon>Vertebrata</taxon>
        <taxon>Euteleostomi</taxon>
        <taxon>Actinopterygii</taxon>
        <taxon>Neopterygii</taxon>
        <taxon>Teleostei</taxon>
        <taxon>Neoteleostei</taxon>
        <taxon>Acanthomorphata</taxon>
        <taxon>Ovalentaria</taxon>
        <taxon>Ambassidae</taxon>
        <taxon>Parambassis</taxon>
    </lineage>
</organism>
<name>A0A6P7I3X4_9TELE</name>
<feature type="compositionally biased region" description="Low complexity" evidence="1">
    <location>
        <begin position="207"/>
        <end position="216"/>
    </location>
</feature>
<evidence type="ECO:0000256" key="1">
    <source>
        <dbReference type="SAM" id="MobiDB-lite"/>
    </source>
</evidence>
<evidence type="ECO:0000259" key="2">
    <source>
        <dbReference type="PROSITE" id="PS50090"/>
    </source>
</evidence>
<feature type="compositionally biased region" description="Polar residues" evidence="1">
    <location>
        <begin position="498"/>
        <end position="510"/>
    </location>
</feature>
<accession>A0A6P7I3X4</accession>
<dbReference type="Gene3D" id="1.25.40.210">
    <property type="entry name" value="Telomere repeat-binding factor, dimerisation domain"/>
    <property type="match status" value="1"/>
</dbReference>
<sequence>MAAAEVESVVNRWVVDYYLNLALEFLQTGKHEDFCAIKLALDRVLARPVEKTEPMFTKIQVLDFLSLINDGDKLALPVEPDPPVTHLESALMLLESMSQDCSIPHKDFENVCTSIKEMIVGLFIKDRNFDRAKEVLNKHFPKPMVGKKAIFMGLIKQKSRMHKVIEQINFQQFREEMLAFCQRICPLSPTFLQKAAKHLIDERLADQDNSSADAQAEPSPPSSPQVNTAQCGPCKQSLIQRTRLEAAYKALAAGSDGITFSELEEEVDTEENEGEDICLRLSLDPKSGTNLSSEPEGLFQRDSSSPMEASLADHPPQTDAITQALAGSSSQTPTVKRTMQLYTLAKLVSEPDSQNTECSQDLETEVRIETPPQTQAAFNEKDLQCPLIGEEVATPIRKRPRRACSRALTDSEENPSSACDEEIPKTSSSSKRTLDDADETCITDSSVGSSPNALPPTSSTPHKDSAQVKDPATSKWKKLFHDAKESKETWSDEDVHFNSKSNSGLQESSISYSSHRKRMWTDIETQKLKEGVKKFGEGNWSKIKAYYSFKDRTNVNLKDRWRTLKKLNDANS</sequence>
<feature type="region of interest" description="Disordered" evidence="1">
    <location>
        <begin position="486"/>
        <end position="510"/>
    </location>
</feature>
<dbReference type="AlphaFoldDB" id="A0A6P7I3X4"/>
<dbReference type="GO" id="GO:0061820">
    <property type="term" value="P:telomeric D-loop disassembly"/>
    <property type="evidence" value="ECO:0007669"/>
    <property type="project" value="TreeGrafter"/>
</dbReference>
<reference evidence="5" key="1">
    <citation type="submission" date="2025-08" db="UniProtKB">
        <authorList>
            <consortium name="RefSeq"/>
        </authorList>
    </citation>
    <scope>IDENTIFICATION</scope>
</reference>
<dbReference type="InterPro" id="IPR001005">
    <property type="entry name" value="SANT/Myb"/>
</dbReference>
<evidence type="ECO:0000313" key="4">
    <source>
        <dbReference type="Proteomes" id="UP000515145"/>
    </source>
</evidence>
<dbReference type="InParanoid" id="A0A6P7I3X4"/>
<dbReference type="GO" id="GO:0098505">
    <property type="term" value="F:G-rich strand telomeric DNA binding"/>
    <property type="evidence" value="ECO:0007669"/>
    <property type="project" value="TreeGrafter"/>
</dbReference>
<feature type="domain" description="HTH myb-type" evidence="3">
    <location>
        <begin position="514"/>
        <end position="569"/>
    </location>
</feature>
<gene>
    <name evidence="5" type="primary">terfa</name>
</gene>
<feature type="region of interest" description="Disordered" evidence="1">
    <location>
        <begin position="283"/>
        <end position="314"/>
    </location>
</feature>
<dbReference type="InterPro" id="IPR036507">
    <property type="entry name" value="Telomere_rpt-bd_fac_dimer_sf"/>
</dbReference>
<dbReference type="SUPFAM" id="SSF46689">
    <property type="entry name" value="Homeodomain-like"/>
    <property type="match status" value="1"/>
</dbReference>
<dbReference type="RefSeq" id="XP_028257547.1">
    <property type="nucleotide sequence ID" value="XM_028401746.1"/>
</dbReference>
<dbReference type="GO" id="GO:0031627">
    <property type="term" value="P:telomeric loop formation"/>
    <property type="evidence" value="ECO:0007669"/>
    <property type="project" value="TreeGrafter"/>
</dbReference>
<dbReference type="GO" id="GO:0032210">
    <property type="term" value="P:regulation of telomere maintenance via telomerase"/>
    <property type="evidence" value="ECO:0007669"/>
    <property type="project" value="TreeGrafter"/>
</dbReference>
<dbReference type="PANTHER" id="PTHR46833:SF1">
    <property type="entry name" value="TELOMERIC REPEAT-BINDING FACTOR 2"/>
    <property type="match status" value="1"/>
</dbReference>
<feature type="region of interest" description="Disordered" evidence="1">
    <location>
        <begin position="206"/>
        <end position="231"/>
    </location>
</feature>
<dbReference type="Proteomes" id="UP000515145">
    <property type="component" value="Chromosome 3"/>
</dbReference>
<feature type="region of interest" description="Disordered" evidence="1">
    <location>
        <begin position="398"/>
        <end position="474"/>
    </location>
</feature>
<dbReference type="GO" id="GO:1905839">
    <property type="term" value="P:negative regulation of telomeric D-loop disassembly"/>
    <property type="evidence" value="ECO:0007669"/>
    <property type="project" value="TreeGrafter"/>
</dbReference>
<dbReference type="Pfam" id="PF00249">
    <property type="entry name" value="Myb_DNA-binding"/>
    <property type="match status" value="1"/>
</dbReference>
<dbReference type="PROSITE" id="PS51294">
    <property type="entry name" value="HTH_MYB"/>
    <property type="match status" value="1"/>
</dbReference>
<dbReference type="SUPFAM" id="SSF63600">
    <property type="entry name" value="Telomeric repeat binding factor (TRF) dimerisation domain"/>
    <property type="match status" value="1"/>
</dbReference>